<accession>A0A8X8KM39</accession>
<gene>
    <name evidence="2" type="ORF">GEU84_016320</name>
</gene>
<dbReference type="InterPro" id="IPR027383">
    <property type="entry name" value="Znf_put"/>
</dbReference>
<dbReference type="EMBL" id="WHUT02000010">
    <property type="protein sequence ID" value="NUB45964.1"/>
    <property type="molecule type" value="Genomic_DNA"/>
</dbReference>
<evidence type="ECO:0000313" key="2">
    <source>
        <dbReference type="EMBL" id="NUB45964.1"/>
    </source>
</evidence>
<keyword evidence="3" id="KW-1185">Reference proteome</keyword>
<feature type="domain" description="Putative zinc-finger" evidence="1">
    <location>
        <begin position="6"/>
        <end position="29"/>
    </location>
</feature>
<sequence>MAITDEILMAYADGEMSDAEAAEVERAIAADAELAAKVALFRKGRMALAGALGAPAPVPAALMSRVQEMADAMRPDTPVGTSNVIDLSTRRKSVPFWQVPLAASVALAVGLSTALFLGAERGGQDGLLVARQSDPEVINALNAVGSGTSVDIRSGAQFTLIATFRDANGHLCREFEREQMSGASVVAVACRADAQWEVRFAVAVAAADDTAYAPASSLETLDAWLSATGAAAPMSQEEERAALDSLR</sequence>
<dbReference type="Pfam" id="PF13490">
    <property type="entry name" value="zf-HC2"/>
    <property type="match status" value="1"/>
</dbReference>
<dbReference type="AlphaFoldDB" id="A0A8X8KM39"/>
<protein>
    <recommendedName>
        <fullName evidence="1">Putative zinc-finger domain-containing protein</fullName>
    </recommendedName>
</protein>
<evidence type="ECO:0000313" key="3">
    <source>
        <dbReference type="Proteomes" id="UP000484076"/>
    </source>
</evidence>
<dbReference type="RefSeq" id="WP_152828044.1">
    <property type="nucleotide sequence ID" value="NZ_WHUT02000010.1"/>
</dbReference>
<dbReference type="Proteomes" id="UP000484076">
    <property type="component" value="Unassembled WGS sequence"/>
</dbReference>
<reference evidence="2" key="1">
    <citation type="submission" date="2020-05" db="EMBL/GenBank/DDBJ databases">
        <title>Fertoebacter nigrum gen. nov., sp. nov., a new member of the family Rhodobacteraceae.</title>
        <authorList>
            <person name="Szuroczki S."/>
            <person name="Abbaszade G."/>
            <person name="Buni D."/>
            <person name="Schumann P."/>
            <person name="Toth E."/>
        </authorList>
    </citation>
    <scope>NUCLEOTIDE SEQUENCE</scope>
    <source>
        <strain evidence="2">RG-N-1a</strain>
    </source>
</reference>
<organism evidence="2 3">
    <name type="scientific">Fertoeibacter niger</name>
    <dbReference type="NCBI Taxonomy" id="2656921"/>
    <lineage>
        <taxon>Bacteria</taxon>
        <taxon>Pseudomonadati</taxon>
        <taxon>Pseudomonadota</taxon>
        <taxon>Alphaproteobacteria</taxon>
        <taxon>Rhodobacterales</taxon>
        <taxon>Paracoccaceae</taxon>
        <taxon>Fertoeibacter</taxon>
    </lineage>
</organism>
<dbReference type="Gene3D" id="1.10.10.1320">
    <property type="entry name" value="Anti-sigma factor, zinc-finger domain"/>
    <property type="match status" value="1"/>
</dbReference>
<comment type="caution">
    <text evidence="2">The sequence shown here is derived from an EMBL/GenBank/DDBJ whole genome shotgun (WGS) entry which is preliminary data.</text>
</comment>
<evidence type="ECO:0000259" key="1">
    <source>
        <dbReference type="Pfam" id="PF13490"/>
    </source>
</evidence>
<proteinExistence type="predicted"/>
<name>A0A8X8KM39_9RHOB</name>
<dbReference type="InterPro" id="IPR041916">
    <property type="entry name" value="Anti_sigma_zinc_sf"/>
</dbReference>